<name>A0A4U6TT12_SETVI</name>
<dbReference type="Gramene" id="TKW05980">
    <property type="protein sequence ID" value="TKW05980"/>
    <property type="gene ID" value="SEVIR_7G212200v2"/>
</dbReference>
<keyword evidence="2" id="KW-1185">Reference proteome</keyword>
<sequence>MFNGNVVVHFKEGKLEEFGHVKRRAFLRKNSLGQTNRQLHCRRKNKRLLSFPSLPSADKTENCFVFHQVFMAALSLSCSSSVFLQDNRRADSRLLLPWGLGPGLASFPGKRRVTCLDIMRCPPNGASCRVP</sequence>
<reference evidence="1" key="1">
    <citation type="submission" date="2019-03" db="EMBL/GenBank/DDBJ databases">
        <title>WGS assembly of Setaria viridis.</title>
        <authorList>
            <person name="Huang P."/>
            <person name="Jenkins J."/>
            <person name="Grimwood J."/>
            <person name="Barry K."/>
            <person name="Healey A."/>
            <person name="Mamidi S."/>
            <person name="Sreedasyam A."/>
            <person name="Shu S."/>
            <person name="Feldman M."/>
            <person name="Wu J."/>
            <person name="Yu Y."/>
            <person name="Chen C."/>
            <person name="Johnson J."/>
            <person name="Rokhsar D."/>
            <person name="Baxter I."/>
            <person name="Schmutz J."/>
            <person name="Brutnell T."/>
            <person name="Kellogg E."/>
        </authorList>
    </citation>
    <scope>NUCLEOTIDE SEQUENCE [LARGE SCALE GENOMIC DNA]</scope>
</reference>
<dbReference type="Proteomes" id="UP000298652">
    <property type="component" value="Chromosome 7"/>
</dbReference>
<accession>A0A4U6TT12</accession>
<evidence type="ECO:0000313" key="2">
    <source>
        <dbReference type="Proteomes" id="UP000298652"/>
    </source>
</evidence>
<gene>
    <name evidence="1" type="ORF">SEVIR_7G212200v2</name>
</gene>
<dbReference type="EMBL" id="CM016558">
    <property type="protein sequence ID" value="TKW05980.1"/>
    <property type="molecule type" value="Genomic_DNA"/>
</dbReference>
<dbReference type="AlphaFoldDB" id="A0A4U6TT12"/>
<organism evidence="1 2">
    <name type="scientific">Setaria viridis</name>
    <name type="common">Green bristlegrass</name>
    <name type="synonym">Setaria italica subsp. viridis</name>
    <dbReference type="NCBI Taxonomy" id="4556"/>
    <lineage>
        <taxon>Eukaryota</taxon>
        <taxon>Viridiplantae</taxon>
        <taxon>Streptophyta</taxon>
        <taxon>Embryophyta</taxon>
        <taxon>Tracheophyta</taxon>
        <taxon>Spermatophyta</taxon>
        <taxon>Magnoliopsida</taxon>
        <taxon>Liliopsida</taxon>
        <taxon>Poales</taxon>
        <taxon>Poaceae</taxon>
        <taxon>PACMAD clade</taxon>
        <taxon>Panicoideae</taxon>
        <taxon>Panicodae</taxon>
        <taxon>Paniceae</taxon>
        <taxon>Cenchrinae</taxon>
        <taxon>Setaria</taxon>
    </lineage>
</organism>
<protein>
    <submittedName>
        <fullName evidence="1">Uncharacterized protein</fullName>
    </submittedName>
</protein>
<proteinExistence type="predicted"/>
<evidence type="ECO:0000313" key="1">
    <source>
        <dbReference type="EMBL" id="TKW05980.1"/>
    </source>
</evidence>